<dbReference type="InterPro" id="IPR000524">
    <property type="entry name" value="Tscrpt_reg_HTH_GntR"/>
</dbReference>
<dbReference type="SMART" id="SM00895">
    <property type="entry name" value="FCD"/>
    <property type="match status" value="1"/>
</dbReference>
<organism evidence="6 7">
    <name type="scientific">Flaviflexus salsibiostraticola</name>
    <dbReference type="NCBI Taxonomy" id="1282737"/>
    <lineage>
        <taxon>Bacteria</taxon>
        <taxon>Bacillati</taxon>
        <taxon>Actinomycetota</taxon>
        <taxon>Actinomycetes</taxon>
        <taxon>Actinomycetales</taxon>
        <taxon>Actinomycetaceae</taxon>
        <taxon>Flaviflexus</taxon>
    </lineage>
</organism>
<evidence type="ECO:0000256" key="4">
    <source>
        <dbReference type="SAM" id="MobiDB-lite"/>
    </source>
</evidence>
<dbReference type="Pfam" id="PF00392">
    <property type="entry name" value="GntR"/>
    <property type="match status" value="1"/>
</dbReference>
<name>A0A3Q8WTU6_9ACTO</name>
<dbReference type="KEGG" id="fsl:EJO69_07155"/>
<dbReference type="PANTHER" id="PTHR43537">
    <property type="entry name" value="TRANSCRIPTIONAL REGULATOR, GNTR FAMILY"/>
    <property type="match status" value="1"/>
</dbReference>
<dbReference type="AlphaFoldDB" id="A0A3Q8WTU6"/>
<dbReference type="GO" id="GO:0003700">
    <property type="term" value="F:DNA-binding transcription factor activity"/>
    <property type="evidence" value="ECO:0007669"/>
    <property type="project" value="InterPro"/>
</dbReference>
<sequence>MVEDGPREVAMTRNTEHAGTWLTGSPRSAGAPRTQADYAHTAIRKAIITGRLKSGDRLVQADLARDLDLSITPVREALQRLNEEGLVASLPYRGTTVASLDLSAIEEIYSMRKLIEPLLIRRTIDSVTQEDISLGLSLIEQMEGTDDLLDFTAINERFHEVTMKYDSSWTSRMVQMLAGASSPYVSISLRLRPEQVEESHAAHRAIIDALIAKDTERVVELEVEHLDSTLRILRELGSQV</sequence>
<protein>
    <submittedName>
        <fullName evidence="6">GntR family transcriptional regulator</fullName>
    </submittedName>
</protein>
<proteinExistence type="predicted"/>
<dbReference type="Gene3D" id="1.20.120.530">
    <property type="entry name" value="GntR ligand-binding domain-like"/>
    <property type="match status" value="1"/>
</dbReference>
<dbReference type="EMBL" id="CP034438">
    <property type="protein sequence ID" value="AZN30110.1"/>
    <property type="molecule type" value="Genomic_DNA"/>
</dbReference>
<dbReference type="CDD" id="cd07377">
    <property type="entry name" value="WHTH_GntR"/>
    <property type="match status" value="1"/>
</dbReference>
<dbReference type="SUPFAM" id="SSF48008">
    <property type="entry name" value="GntR ligand-binding domain-like"/>
    <property type="match status" value="1"/>
</dbReference>
<dbReference type="GO" id="GO:0003677">
    <property type="term" value="F:DNA binding"/>
    <property type="evidence" value="ECO:0007669"/>
    <property type="project" value="UniProtKB-KW"/>
</dbReference>
<evidence type="ECO:0000313" key="7">
    <source>
        <dbReference type="Proteomes" id="UP000270021"/>
    </source>
</evidence>
<keyword evidence="3" id="KW-0804">Transcription</keyword>
<dbReference type="PANTHER" id="PTHR43537:SF5">
    <property type="entry name" value="UXU OPERON TRANSCRIPTIONAL REGULATOR"/>
    <property type="match status" value="1"/>
</dbReference>
<dbReference type="InterPro" id="IPR036390">
    <property type="entry name" value="WH_DNA-bd_sf"/>
</dbReference>
<evidence type="ECO:0000259" key="5">
    <source>
        <dbReference type="PROSITE" id="PS50949"/>
    </source>
</evidence>
<dbReference type="InterPro" id="IPR008920">
    <property type="entry name" value="TF_FadR/GntR_C"/>
</dbReference>
<dbReference type="SUPFAM" id="SSF46785">
    <property type="entry name" value="Winged helix' DNA-binding domain"/>
    <property type="match status" value="1"/>
</dbReference>
<dbReference type="InterPro" id="IPR011711">
    <property type="entry name" value="GntR_C"/>
</dbReference>
<feature type="region of interest" description="Disordered" evidence="4">
    <location>
        <begin position="1"/>
        <end position="32"/>
    </location>
</feature>
<evidence type="ECO:0000313" key="6">
    <source>
        <dbReference type="EMBL" id="AZN30110.1"/>
    </source>
</evidence>
<accession>A0A3Q8WTU6</accession>
<keyword evidence="1" id="KW-0805">Transcription regulation</keyword>
<evidence type="ECO:0000256" key="3">
    <source>
        <dbReference type="ARBA" id="ARBA00023163"/>
    </source>
</evidence>
<dbReference type="SMART" id="SM00345">
    <property type="entry name" value="HTH_GNTR"/>
    <property type="match status" value="1"/>
</dbReference>
<keyword evidence="2" id="KW-0238">DNA-binding</keyword>
<evidence type="ECO:0000256" key="1">
    <source>
        <dbReference type="ARBA" id="ARBA00023015"/>
    </source>
</evidence>
<gene>
    <name evidence="6" type="ORF">EJO69_07155</name>
</gene>
<dbReference type="OrthoDB" id="3267569at2"/>
<dbReference type="Proteomes" id="UP000270021">
    <property type="component" value="Chromosome"/>
</dbReference>
<dbReference type="PROSITE" id="PS50949">
    <property type="entry name" value="HTH_GNTR"/>
    <property type="match status" value="1"/>
</dbReference>
<dbReference type="Gene3D" id="1.10.10.10">
    <property type="entry name" value="Winged helix-like DNA-binding domain superfamily/Winged helix DNA-binding domain"/>
    <property type="match status" value="1"/>
</dbReference>
<dbReference type="InterPro" id="IPR036388">
    <property type="entry name" value="WH-like_DNA-bd_sf"/>
</dbReference>
<feature type="domain" description="HTH gntR-type" evidence="5">
    <location>
        <begin position="33"/>
        <end position="100"/>
    </location>
</feature>
<keyword evidence="7" id="KW-1185">Reference proteome</keyword>
<evidence type="ECO:0000256" key="2">
    <source>
        <dbReference type="ARBA" id="ARBA00023125"/>
    </source>
</evidence>
<dbReference type="Pfam" id="PF07729">
    <property type="entry name" value="FCD"/>
    <property type="match status" value="1"/>
</dbReference>
<reference evidence="6 7" key="1">
    <citation type="submission" date="2018-12" db="EMBL/GenBank/DDBJ databases">
        <title>Complete genome sequence of Flaviflexus salsibiostraticola KCTC 33148.</title>
        <authorList>
            <person name="Bae J.-W."/>
        </authorList>
    </citation>
    <scope>NUCLEOTIDE SEQUENCE [LARGE SCALE GENOMIC DNA]</scope>
    <source>
        <strain evidence="6 7">KCTC 33148</strain>
    </source>
</reference>